<keyword evidence="4 10" id="KW-0812">Transmembrane</keyword>
<feature type="transmembrane region" description="Helical" evidence="10">
    <location>
        <begin position="59"/>
        <end position="76"/>
    </location>
</feature>
<gene>
    <name evidence="11" type="primary">OPT1_5</name>
    <name evidence="11" type="ORF">CK203_026950</name>
</gene>
<comment type="caution">
    <text evidence="11">The sequence shown here is derived from an EMBL/GenBank/DDBJ whole genome shotgun (WGS) entry which is preliminary data.</text>
</comment>
<feature type="compositionally biased region" description="Acidic residues" evidence="9">
    <location>
        <begin position="21"/>
        <end position="36"/>
    </location>
</feature>
<keyword evidence="6" id="KW-0653">Protein transport</keyword>
<evidence type="ECO:0000256" key="7">
    <source>
        <dbReference type="ARBA" id="ARBA00022989"/>
    </source>
</evidence>
<dbReference type="PANTHER" id="PTHR22601">
    <property type="entry name" value="ISP4 LIKE PROTEIN"/>
    <property type="match status" value="1"/>
</dbReference>
<evidence type="ECO:0000256" key="9">
    <source>
        <dbReference type="SAM" id="MobiDB-lite"/>
    </source>
</evidence>
<feature type="region of interest" description="Disordered" evidence="9">
    <location>
        <begin position="1"/>
        <end position="36"/>
    </location>
</feature>
<evidence type="ECO:0000256" key="10">
    <source>
        <dbReference type="SAM" id="Phobius"/>
    </source>
</evidence>
<accession>A0A438HRS0</accession>
<evidence type="ECO:0000256" key="4">
    <source>
        <dbReference type="ARBA" id="ARBA00022692"/>
    </source>
</evidence>
<evidence type="ECO:0000256" key="1">
    <source>
        <dbReference type="ARBA" id="ARBA00004141"/>
    </source>
</evidence>
<keyword evidence="8 10" id="KW-0472">Membrane</keyword>
<dbReference type="InterPro" id="IPR004813">
    <property type="entry name" value="OPT"/>
</dbReference>
<dbReference type="Proteomes" id="UP000288805">
    <property type="component" value="Unassembled WGS sequence"/>
</dbReference>
<dbReference type="EMBL" id="QGNW01000186">
    <property type="protein sequence ID" value="RVW87110.1"/>
    <property type="molecule type" value="Genomic_DNA"/>
</dbReference>
<name>A0A438HRS0_VITVI</name>
<proteinExistence type="inferred from homology"/>
<evidence type="ECO:0000256" key="5">
    <source>
        <dbReference type="ARBA" id="ARBA00022856"/>
    </source>
</evidence>
<keyword evidence="7 10" id="KW-1133">Transmembrane helix</keyword>
<dbReference type="GO" id="GO:0015031">
    <property type="term" value="P:protein transport"/>
    <property type="evidence" value="ECO:0007669"/>
    <property type="project" value="UniProtKB-KW"/>
</dbReference>
<feature type="transmembrane region" description="Helical" evidence="10">
    <location>
        <begin position="82"/>
        <end position="102"/>
    </location>
</feature>
<dbReference type="InterPro" id="IPR004648">
    <property type="entry name" value="Oligpept_transpt"/>
</dbReference>
<evidence type="ECO:0000256" key="8">
    <source>
        <dbReference type="ARBA" id="ARBA00023136"/>
    </source>
</evidence>
<dbReference type="AlphaFoldDB" id="A0A438HRS0"/>
<evidence type="ECO:0000256" key="2">
    <source>
        <dbReference type="ARBA" id="ARBA00005484"/>
    </source>
</evidence>
<comment type="similarity">
    <text evidence="2">Belongs to the oligopeptide OPT transporter (TC 2.A.67.1) family.</text>
</comment>
<keyword evidence="5" id="KW-0571">Peptide transport</keyword>
<dbReference type="GO" id="GO:0016020">
    <property type="term" value="C:membrane"/>
    <property type="evidence" value="ECO:0007669"/>
    <property type="project" value="UniProtKB-SubCell"/>
</dbReference>
<keyword evidence="3" id="KW-0813">Transport</keyword>
<organism evidence="11 12">
    <name type="scientific">Vitis vinifera</name>
    <name type="common">Grape</name>
    <dbReference type="NCBI Taxonomy" id="29760"/>
    <lineage>
        <taxon>Eukaryota</taxon>
        <taxon>Viridiplantae</taxon>
        <taxon>Streptophyta</taxon>
        <taxon>Embryophyta</taxon>
        <taxon>Tracheophyta</taxon>
        <taxon>Spermatophyta</taxon>
        <taxon>Magnoliopsida</taxon>
        <taxon>eudicotyledons</taxon>
        <taxon>Gunneridae</taxon>
        <taxon>Pentapetalae</taxon>
        <taxon>rosids</taxon>
        <taxon>Vitales</taxon>
        <taxon>Vitaceae</taxon>
        <taxon>Viteae</taxon>
        <taxon>Vitis</taxon>
    </lineage>
</organism>
<dbReference type="GO" id="GO:0035673">
    <property type="term" value="F:oligopeptide transmembrane transporter activity"/>
    <property type="evidence" value="ECO:0007669"/>
    <property type="project" value="InterPro"/>
</dbReference>
<dbReference type="Pfam" id="PF03169">
    <property type="entry name" value="OPT"/>
    <property type="match status" value="1"/>
</dbReference>
<dbReference type="NCBIfam" id="TIGR00728">
    <property type="entry name" value="OPT_sfam"/>
    <property type="match status" value="1"/>
</dbReference>
<evidence type="ECO:0000256" key="3">
    <source>
        <dbReference type="ARBA" id="ARBA00022448"/>
    </source>
</evidence>
<protein>
    <submittedName>
        <fullName evidence="11">Oligopeptide transporter 1</fullName>
    </submittedName>
</protein>
<reference evidence="11 12" key="1">
    <citation type="journal article" date="2018" name="PLoS Genet.">
        <title>Population sequencing reveals clonal diversity and ancestral inbreeding in the grapevine cultivar Chardonnay.</title>
        <authorList>
            <person name="Roach M.J."/>
            <person name="Johnson D.L."/>
            <person name="Bohlmann J."/>
            <person name="van Vuuren H.J."/>
            <person name="Jones S.J."/>
            <person name="Pretorius I.S."/>
            <person name="Schmidt S.A."/>
            <person name="Borneman A.R."/>
        </authorList>
    </citation>
    <scope>NUCLEOTIDE SEQUENCE [LARGE SCALE GENOMIC DNA]</scope>
    <source>
        <strain evidence="12">cv. Chardonnay</strain>
        <tissue evidence="11">Leaf</tissue>
    </source>
</reference>
<sequence length="197" mass="21630">MEHSDSSMDPVLHQSKKLDSDTETPEGSDEVNDSPIEEVRLTVPITDDPTLPCLTFRTWVLGILACIFLAFLNQFFGYRQNVLSLTSISAQIVVLPLGKLMAASLPEKTLKIPATNWSFSLNPGPFNLKEHVLTTIFANSGSNTVYAVIIITIVKAFYGGQLHPLAAMLLAQSTHVTTRTQPCRYCPLWAQGGPSRL</sequence>
<evidence type="ECO:0000313" key="11">
    <source>
        <dbReference type="EMBL" id="RVW87110.1"/>
    </source>
</evidence>
<comment type="subcellular location">
    <subcellularLocation>
        <location evidence="1">Membrane</location>
        <topology evidence="1">Multi-pass membrane protein</topology>
    </subcellularLocation>
</comment>
<evidence type="ECO:0000256" key="6">
    <source>
        <dbReference type="ARBA" id="ARBA00022927"/>
    </source>
</evidence>
<evidence type="ECO:0000313" key="12">
    <source>
        <dbReference type="Proteomes" id="UP000288805"/>
    </source>
</evidence>